<evidence type="ECO:0000313" key="4">
    <source>
        <dbReference type="Proteomes" id="UP000824469"/>
    </source>
</evidence>
<reference evidence="3 4" key="1">
    <citation type="journal article" date="2021" name="Nat. Plants">
        <title>The Taxus genome provides insights into paclitaxel biosynthesis.</title>
        <authorList>
            <person name="Xiong X."/>
            <person name="Gou J."/>
            <person name="Liao Q."/>
            <person name="Li Y."/>
            <person name="Zhou Q."/>
            <person name="Bi G."/>
            <person name="Li C."/>
            <person name="Du R."/>
            <person name="Wang X."/>
            <person name="Sun T."/>
            <person name="Guo L."/>
            <person name="Liang H."/>
            <person name="Lu P."/>
            <person name="Wu Y."/>
            <person name="Zhang Z."/>
            <person name="Ro D.K."/>
            <person name="Shang Y."/>
            <person name="Huang S."/>
            <person name="Yan J."/>
        </authorList>
    </citation>
    <scope>NUCLEOTIDE SEQUENCE [LARGE SCALE GENOMIC DNA]</scope>
    <source>
        <strain evidence="3">Ta-2019</strain>
    </source>
</reference>
<dbReference type="InterPro" id="IPR051343">
    <property type="entry name" value="G-type_lectin_kinases/EP1-like"/>
</dbReference>
<comment type="caution">
    <text evidence="3">The sequence shown here is derived from an EMBL/GenBank/DDBJ whole genome shotgun (WGS) entry which is preliminary data.</text>
</comment>
<evidence type="ECO:0000256" key="1">
    <source>
        <dbReference type="ARBA" id="ARBA00022729"/>
    </source>
</evidence>
<name>A0AA38BTN8_TAXCH</name>
<dbReference type="OMA" id="FTHEKSG"/>
<dbReference type="Proteomes" id="UP000824469">
    <property type="component" value="Unassembled WGS sequence"/>
</dbReference>
<dbReference type="GO" id="GO:0004672">
    <property type="term" value="F:protein kinase activity"/>
    <property type="evidence" value="ECO:0007669"/>
    <property type="project" value="InterPro"/>
</dbReference>
<feature type="domain" description="Protein kinase" evidence="2">
    <location>
        <begin position="1"/>
        <end position="134"/>
    </location>
</feature>
<dbReference type="PROSITE" id="PS50011">
    <property type="entry name" value="PROTEIN_KINASE_DOM"/>
    <property type="match status" value="1"/>
</dbReference>
<dbReference type="PANTHER" id="PTHR47976">
    <property type="entry name" value="G-TYPE LECTIN S-RECEPTOR-LIKE SERINE/THREONINE-PROTEIN KINASE SD2-5"/>
    <property type="match status" value="1"/>
</dbReference>
<organism evidence="3 4">
    <name type="scientific">Taxus chinensis</name>
    <name type="common">Chinese yew</name>
    <name type="synonym">Taxus wallichiana var. chinensis</name>
    <dbReference type="NCBI Taxonomy" id="29808"/>
    <lineage>
        <taxon>Eukaryota</taxon>
        <taxon>Viridiplantae</taxon>
        <taxon>Streptophyta</taxon>
        <taxon>Embryophyta</taxon>
        <taxon>Tracheophyta</taxon>
        <taxon>Spermatophyta</taxon>
        <taxon>Pinopsida</taxon>
        <taxon>Pinidae</taxon>
        <taxon>Conifers II</taxon>
        <taxon>Cupressales</taxon>
        <taxon>Taxaceae</taxon>
        <taxon>Taxus</taxon>
    </lineage>
</organism>
<dbReference type="InterPro" id="IPR000719">
    <property type="entry name" value="Prot_kinase_dom"/>
</dbReference>
<keyword evidence="1" id="KW-0732">Signal</keyword>
<protein>
    <recommendedName>
        <fullName evidence="2">Protein kinase domain-containing protein</fullName>
    </recommendedName>
</protein>
<dbReference type="AlphaFoldDB" id="A0AA38BTN8"/>
<evidence type="ECO:0000313" key="3">
    <source>
        <dbReference type="EMBL" id="KAH9289830.1"/>
    </source>
</evidence>
<dbReference type="InterPro" id="IPR011009">
    <property type="entry name" value="Kinase-like_dom_sf"/>
</dbReference>
<dbReference type="PANTHER" id="PTHR47976:SF116">
    <property type="entry name" value="RECEPTOR-LIKE SERINE_THREONINE-PROTEIN KINASE"/>
    <property type="match status" value="1"/>
</dbReference>
<dbReference type="GO" id="GO:0005524">
    <property type="term" value="F:ATP binding"/>
    <property type="evidence" value="ECO:0007669"/>
    <property type="project" value="InterPro"/>
</dbReference>
<sequence length="134" mass="15368">KGLVYLHNKCRESIIHCDFKPEIILLDADFSPKLADYGLAKLVGRDFSLVLTTTRGTRGYLAPEWISSLLITTKVDVYSFGMNLLEIISGRRNMDQSMHESRKYFPEWAATQIHMANMMGLVDEHVVNQEDMEE</sequence>
<feature type="non-terminal residue" evidence="3">
    <location>
        <position position="1"/>
    </location>
</feature>
<gene>
    <name evidence="3" type="ORF">KI387_033947</name>
</gene>
<proteinExistence type="predicted"/>
<dbReference type="SUPFAM" id="SSF56112">
    <property type="entry name" value="Protein kinase-like (PK-like)"/>
    <property type="match status" value="1"/>
</dbReference>
<dbReference type="Pfam" id="PF00069">
    <property type="entry name" value="Pkinase"/>
    <property type="match status" value="1"/>
</dbReference>
<feature type="non-terminal residue" evidence="3">
    <location>
        <position position="134"/>
    </location>
</feature>
<dbReference type="Gene3D" id="1.10.510.10">
    <property type="entry name" value="Transferase(Phosphotransferase) domain 1"/>
    <property type="match status" value="1"/>
</dbReference>
<accession>A0AA38BTN8</accession>
<dbReference type="EMBL" id="JAHRHJ020003813">
    <property type="protein sequence ID" value="KAH9289830.1"/>
    <property type="molecule type" value="Genomic_DNA"/>
</dbReference>
<evidence type="ECO:0000259" key="2">
    <source>
        <dbReference type="PROSITE" id="PS50011"/>
    </source>
</evidence>
<keyword evidence="4" id="KW-1185">Reference proteome</keyword>